<sequence length="279" mass="29982">MTRTRGMQHGPVAGLAVTGLLLVPGCAQDEPVRPAPPPENLTRYPDHQLSAGELSALIPGESDLSMPLVVEEEGRPESIELEYEDVGLGDASFEHFEEELEQARIAVGTVEGAQECAAAWEQWTEDLTAMAQERESLWEEGMRSNDVLVAYSLPGAQGNDVIIDFWAESGGPWAAGYQSVDNTEAWNSWALACYPFQAALEGNTSTIEVTQDGPVSGLTEVVDDGAEGTALVMLYMPLPGVPTHVEIFATSDHADDLDLLMEAATEMIQHAEAALREAG</sequence>
<dbReference type="Proteomes" id="UP000460157">
    <property type="component" value="Unassembled WGS sequence"/>
</dbReference>
<evidence type="ECO:0000313" key="2">
    <source>
        <dbReference type="Proteomes" id="UP000460157"/>
    </source>
</evidence>
<name>A0A7K1UK51_9MICC</name>
<protein>
    <submittedName>
        <fullName evidence="1">Uncharacterized protein</fullName>
    </submittedName>
</protein>
<proteinExistence type="predicted"/>
<comment type="caution">
    <text evidence="1">The sequence shown here is derived from an EMBL/GenBank/DDBJ whole genome shotgun (WGS) entry which is preliminary data.</text>
</comment>
<dbReference type="RefSeq" id="WP_157324262.1">
    <property type="nucleotide sequence ID" value="NZ_BMFX01000004.1"/>
</dbReference>
<accession>A0A7K1UK51</accession>
<gene>
    <name evidence="1" type="ORF">GNZ21_10955</name>
</gene>
<keyword evidence="2" id="KW-1185">Reference proteome</keyword>
<evidence type="ECO:0000313" key="1">
    <source>
        <dbReference type="EMBL" id="MVT26868.1"/>
    </source>
</evidence>
<dbReference type="AlphaFoldDB" id="A0A7K1UK51"/>
<organism evidence="1 2">
    <name type="scientific">Nesterenkonia alkaliphila</name>
    <dbReference type="NCBI Taxonomy" id="1463631"/>
    <lineage>
        <taxon>Bacteria</taxon>
        <taxon>Bacillati</taxon>
        <taxon>Actinomycetota</taxon>
        <taxon>Actinomycetes</taxon>
        <taxon>Micrococcales</taxon>
        <taxon>Micrococcaceae</taxon>
        <taxon>Nesterenkonia</taxon>
    </lineage>
</organism>
<reference evidence="1 2" key="1">
    <citation type="submission" date="2019-12" db="EMBL/GenBank/DDBJ databases">
        <title>Nesterenkonia muleiensis sp. nov., a novel actinobacterium isolated from sap of Populus euphratica.</title>
        <authorList>
            <person name="Wang R."/>
        </authorList>
    </citation>
    <scope>NUCLEOTIDE SEQUENCE [LARGE SCALE GENOMIC DNA]</scope>
    <source>
        <strain evidence="1 2">F10</strain>
    </source>
</reference>
<dbReference type="EMBL" id="WRPM01000077">
    <property type="protein sequence ID" value="MVT26868.1"/>
    <property type="molecule type" value="Genomic_DNA"/>
</dbReference>